<dbReference type="STRING" id="66420.A0A0N1IN10"/>
<proteinExistence type="predicted"/>
<evidence type="ECO:0000313" key="3">
    <source>
        <dbReference type="EMBL" id="KPJ04427.1"/>
    </source>
</evidence>
<feature type="region of interest" description="Disordered" evidence="1">
    <location>
        <begin position="1"/>
        <end position="38"/>
    </location>
</feature>
<feature type="transmembrane region" description="Helical" evidence="2">
    <location>
        <begin position="72"/>
        <end position="91"/>
    </location>
</feature>
<sequence length="122" mass="13592">MCAYAELEEDTPGQVQGVSYDRDENIKNSSGKNDIDSQIHRMNKDSEYNNKNESKTWTFIDSILDSCRNNTAAFGAGFLITVLIIFVLVVADPKDKVGLQDYVGRMQEGNSGRLVVLLIPCQ</sequence>
<evidence type="ECO:0000256" key="1">
    <source>
        <dbReference type="SAM" id="MobiDB-lite"/>
    </source>
</evidence>
<protein>
    <submittedName>
        <fullName evidence="3">Uncharacterized protein</fullName>
    </submittedName>
</protein>
<keyword evidence="2" id="KW-1133">Transmembrane helix</keyword>
<feature type="compositionally biased region" description="Acidic residues" evidence="1">
    <location>
        <begin position="1"/>
        <end position="11"/>
    </location>
</feature>
<organism evidence="3 4">
    <name type="scientific">Papilio xuthus</name>
    <name type="common">Asian swallowtail butterfly</name>
    <dbReference type="NCBI Taxonomy" id="66420"/>
    <lineage>
        <taxon>Eukaryota</taxon>
        <taxon>Metazoa</taxon>
        <taxon>Ecdysozoa</taxon>
        <taxon>Arthropoda</taxon>
        <taxon>Hexapoda</taxon>
        <taxon>Insecta</taxon>
        <taxon>Pterygota</taxon>
        <taxon>Neoptera</taxon>
        <taxon>Endopterygota</taxon>
        <taxon>Lepidoptera</taxon>
        <taxon>Glossata</taxon>
        <taxon>Ditrysia</taxon>
        <taxon>Papilionoidea</taxon>
        <taxon>Papilionidae</taxon>
        <taxon>Papilioninae</taxon>
        <taxon>Papilio</taxon>
    </lineage>
</organism>
<dbReference type="AlphaFoldDB" id="A0A0N1IN10"/>
<keyword evidence="2" id="KW-0812">Transmembrane</keyword>
<name>A0A0N1IN10_PAPXU</name>
<gene>
    <name evidence="3" type="ORF">RR46_00514</name>
</gene>
<evidence type="ECO:0000313" key="4">
    <source>
        <dbReference type="Proteomes" id="UP000053268"/>
    </source>
</evidence>
<evidence type="ECO:0000256" key="2">
    <source>
        <dbReference type="SAM" id="Phobius"/>
    </source>
</evidence>
<accession>A0A0N1IN10</accession>
<keyword evidence="2" id="KW-0472">Membrane</keyword>
<keyword evidence="4" id="KW-1185">Reference proteome</keyword>
<reference evidence="3 4" key="1">
    <citation type="journal article" date="2015" name="Nat. Commun.">
        <title>Outbred genome sequencing and CRISPR/Cas9 gene editing in butterflies.</title>
        <authorList>
            <person name="Li X."/>
            <person name="Fan D."/>
            <person name="Zhang W."/>
            <person name="Liu G."/>
            <person name="Zhang L."/>
            <person name="Zhao L."/>
            <person name="Fang X."/>
            <person name="Chen L."/>
            <person name="Dong Y."/>
            <person name="Chen Y."/>
            <person name="Ding Y."/>
            <person name="Zhao R."/>
            <person name="Feng M."/>
            <person name="Zhu Y."/>
            <person name="Feng Y."/>
            <person name="Jiang X."/>
            <person name="Zhu D."/>
            <person name="Xiang H."/>
            <person name="Feng X."/>
            <person name="Li S."/>
            <person name="Wang J."/>
            <person name="Zhang G."/>
            <person name="Kronforst M.R."/>
            <person name="Wang W."/>
        </authorList>
    </citation>
    <scope>NUCLEOTIDE SEQUENCE [LARGE SCALE GENOMIC DNA]</scope>
    <source>
        <strain evidence="3">Ya'a_city_454_Px</strain>
        <tissue evidence="3">Whole body</tissue>
    </source>
</reference>
<dbReference type="EMBL" id="KQ458983">
    <property type="protein sequence ID" value="KPJ04427.1"/>
    <property type="molecule type" value="Genomic_DNA"/>
</dbReference>
<dbReference type="Proteomes" id="UP000053268">
    <property type="component" value="Unassembled WGS sequence"/>
</dbReference>